<feature type="transmembrane region" description="Helical" evidence="1">
    <location>
        <begin position="367"/>
        <end position="387"/>
    </location>
</feature>
<evidence type="ECO:0000313" key="2">
    <source>
        <dbReference type="EMBL" id="OPF88321.1"/>
    </source>
</evidence>
<feature type="transmembrane region" description="Helical" evidence="1">
    <location>
        <begin position="54"/>
        <end position="72"/>
    </location>
</feature>
<dbReference type="EMBL" id="MVAB01000001">
    <property type="protein sequence ID" value="OPF88321.1"/>
    <property type="molecule type" value="Genomic_DNA"/>
</dbReference>
<comment type="caution">
    <text evidence="2">The sequence shown here is derived from an EMBL/GenBank/DDBJ whole genome shotgun (WGS) entry which is preliminary data.</text>
</comment>
<keyword evidence="1" id="KW-0812">Transmembrane</keyword>
<feature type="transmembrane region" description="Helical" evidence="1">
    <location>
        <begin position="29"/>
        <end position="47"/>
    </location>
</feature>
<dbReference type="AlphaFoldDB" id="A0A1V4DIT9"/>
<feature type="transmembrane region" description="Helical" evidence="1">
    <location>
        <begin position="393"/>
        <end position="411"/>
    </location>
</feature>
<keyword evidence="1" id="KW-0472">Membrane</keyword>
<sequence>MITILAILMIVLILILVHNNIISSFFNPGVFFGLVWSIQILISNIFLENNHNSGSLYILIVVFFSLISGFIGEKLPMFVNNKKKIDYSFNERLSTVCLYVSILLGVLYEIFLLRSKGMSILSIFEVGGLLDLNVQNAAIRYGDVAIKSSLVTKVLLPFTYLAPSIGGIHFVLSNKKSNKYLSLLSFLPTFLSLTIENTKSGFISAIILFVSGIIIANLLKNKYFEINLKKIFMLVIITIFLFYLLIFSMVLRSGEISTRMFDFAQKKIIVYALGHISAFNIWFSDFSMVPPNGIGKYTFLGIYNTLGLTVRDQGVFNEFVYINGTTTNVYSFFRSLIMDFSVVGAFLFILLFTILATIAYKSLINKVNIYFSIFILFNYYFFTMFNFTSIWTYSSYILMLILILVYSKMIIREIKNVKEK</sequence>
<dbReference type="Proteomes" id="UP000189970">
    <property type="component" value="Unassembled WGS sequence"/>
</dbReference>
<keyword evidence="3" id="KW-1185">Reference proteome</keyword>
<keyword evidence="1" id="KW-1133">Transmembrane helix</keyword>
<dbReference type="NCBIfam" id="TIGR04370">
    <property type="entry name" value="glyco_rpt_poly"/>
    <property type="match status" value="1"/>
</dbReference>
<feature type="transmembrane region" description="Helical" evidence="1">
    <location>
        <begin position="231"/>
        <end position="251"/>
    </location>
</feature>
<protein>
    <recommendedName>
        <fullName evidence="4">Oligosaccharide repeat unit polymerase</fullName>
    </recommendedName>
</protein>
<gene>
    <name evidence="2" type="ORF">BW731_09125</name>
</gene>
<evidence type="ECO:0000313" key="3">
    <source>
        <dbReference type="Proteomes" id="UP000189970"/>
    </source>
</evidence>
<evidence type="ECO:0000256" key="1">
    <source>
        <dbReference type="SAM" id="Phobius"/>
    </source>
</evidence>
<proteinExistence type="predicted"/>
<feature type="transmembrane region" description="Helical" evidence="1">
    <location>
        <begin position="340"/>
        <end position="360"/>
    </location>
</feature>
<feature type="transmembrane region" description="Helical" evidence="1">
    <location>
        <begin position="92"/>
        <end position="113"/>
    </location>
</feature>
<evidence type="ECO:0008006" key="4">
    <source>
        <dbReference type="Google" id="ProtNLM"/>
    </source>
</evidence>
<organism evidence="2 3">
    <name type="scientific">Vagococcus martis</name>
    <dbReference type="NCBI Taxonomy" id="1768210"/>
    <lineage>
        <taxon>Bacteria</taxon>
        <taxon>Bacillati</taxon>
        <taxon>Bacillota</taxon>
        <taxon>Bacilli</taxon>
        <taxon>Lactobacillales</taxon>
        <taxon>Enterococcaceae</taxon>
        <taxon>Vagococcus</taxon>
    </lineage>
</organism>
<name>A0A1V4DIT9_9ENTE</name>
<accession>A0A1V4DIT9</accession>
<reference evidence="2 3" key="1">
    <citation type="submission" date="2017-02" db="EMBL/GenBank/DDBJ databases">
        <title>Vagococcus cremeus sp. nov., isolated from the small intestine of a marten, Martes flavigula.</title>
        <authorList>
            <person name="Tak E.J."/>
            <person name="Bae J.-W."/>
        </authorList>
    </citation>
    <scope>NUCLEOTIDE SEQUENCE [LARGE SCALE GENOMIC DNA]</scope>
    <source>
        <strain evidence="2 3">D7T301</strain>
    </source>
</reference>
<feature type="transmembrane region" description="Helical" evidence="1">
    <location>
        <begin position="201"/>
        <end position="219"/>
    </location>
</feature>